<dbReference type="EMBL" id="GBXM01064688">
    <property type="protein sequence ID" value="JAH43889.1"/>
    <property type="molecule type" value="Transcribed_RNA"/>
</dbReference>
<name>A0A0E9SRB1_ANGAN</name>
<organism evidence="1">
    <name type="scientific">Anguilla anguilla</name>
    <name type="common">European freshwater eel</name>
    <name type="synonym">Muraena anguilla</name>
    <dbReference type="NCBI Taxonomy" id="7936"/>
    <lineage>
        <taxon>Eukaryota</taxon>
        <taxon>Metazoa</taxon>
        <taxon>Chordata</taxon>
        <taxon>Craniata</taxon>
        <taxon>Vertebrata</taxon>
        <taxon>Euteleostomi</taxon>
        <taxon>Actinopterygii</taxon>
        <taxon>Neopterygii</taxon>
        <taxon>Teleostei</taxon>
        <taxon>Anguilliformes</taxon>
        <taxon>Anguillidae</taxon>
        <taxon>Anguilla</taxon>
    </lineage>
</organism>
<reference evidence="1" key="1">
    <citation type="submission" date="2014-11" db="EMBL/GenBank/DDBJ databases">
        <authorList>
            <person name="Amaro Gonzalez C."/>
        </authorList>
    </citation>
    <scope>NUCLEOTIDE SEQUENCE</scope>
</reference>
<evidence type="ECO:0000313" key="1">
    <source>
        <dbReference type="EMBL" id="JAH43889.1"/>
    </source>
</evidence>
<proteinExistence type="predicted"/>
<reference evidence="1" key="2">
    <citation type="journal article" date="2015" name="Fish Shellfish Immunol.">
        <title>Early steps in the European eel (Anguilla anguilla)-Vibrio vulnificus interaction in the gills: Role of the RtxA13 toxin.</title>
        <authorList>
            <person name="Callol A."/>
            <person name="Pajuelo D."/>
            <person name="Ebbesson L."/>
            <person name="Teles M."/>
            <person name="MacKenzie S."/>
            <person name="Amaro C."/>
        </authorList>
    </citation>
    <scope>NUCLEOTIDE SEQUENCE</scope>
</reference>
<accession>A0A0E9SRB1</accession>
<protein>
    <submittedName>
        <fullName evidence="1">Uncharacterized protein</fullName>
    </submittedName>
</protein>
<dbReference type="AlphaFoldDB" id="A0A0E9SRB1"/>
<sequence>MRFRFQLYIFITVSSHNRHITQYI</sequence>